<evidence type="ECO:0000313" key="1">
    <source>
        <dbReference type="EMBL" id="CAK9042327.1"/>
    </source>
</evidence>
<feature type="non-terminal residue" evidence="1">
    <location>
        <position position="266"/>
    </location>
</feature>
<sequence>KGVKRTAEEIATLPQETVIKRLRSLKEVASSAIEDAKSEMEKGQLVQDRIDRTLLQATHKQADLDTQVTVIKKFTSGILANPHLLQAENVSVFDLGKQFGISTAAEETEVMGLLAVAVAKDAGVSHADFAEMSVPMTSVVKESFFLQKTLEEDLGKTSKKVNKYKRKFDQLQKGLSTRKARREGKLNRALEFEDAEEIKEVYLSKRNCRNRARKGIKKIWKARDIDTVNIGTINRKCRTDRLTIYQKMQIVNFANSKVEEWEKQLN</sequence>
<protein>
    <submittedName>
        <fullName evidence="1">Uncharacterized protein</fullName>
    </submittedName>
</protein>
<reference evidence="1 2" key="1">
    <citation type="submission" date="2024-02" db="EMBL/GenBank/DDBJ databases">
        <authorList>
            <person name="Chen Y."/>
            <person name="Shah S."/>
            <person name="Dougan E. K."/>
            <person name="Thang M."/>
            <person name="Chan C."/>
        </authorList>
    </citation>
    <scope>NUCLEOTIDE SEQUENCE [LARGE SCALE GENOMIC DNA]</scope>
</reference>
<accession>A0ABP0LSW5</accession>
<dbReference type="Proteomes" id="UP001642464">
    <property type="component" value="Unassembled WGS sequence"/>
</dbReference>
<organism evidence="1 2">
    <name type="scientific">Durusdinium trenchii</name>
    <dbReference type="NCBI Taxonomy" id="1381693"/>
    <lineage>
        <taxon>Eukaryota</taxon>
        <taxon>Sar</taxon>
        <taxon>Alveolata</taxon>
        <taxon>Dinophyceae</taxon>
        <taxon>Suessiales</taxon>
        <taxon>Symbiodiniaceae</taxon>
        <taxon>Durusdinium</taxon>
    </lineage>
</organism>
<comment type="caution">
    <text evidence="1">The sequence shown here is derived from an EMBL/GenBank/DDBJ whole genome shotgun (WGS) entry which is preliminary data.</text>
</comment>
<keyword evidence="2" id="KW-1185">Reference proteome</keyword>
<dbReference type="EMBL" id="CAXAMM010017913">
    <property type="protein sequence ID" value="CAK9042327.1"/>
    <property type="molecule type" value="Genomic_DNA"/>
</dbReference>
<feature type="non-terminal residue" evidence="1">
    <location>
        <position position="1"/>
    </location>
</feature>
<name>A0ABP0LSW5_9DINO</name>
<gene>
    <name evidence="1" type="ORF">SCF082_LOCUS24364</name>
</gene>
<evidence type="ECO:0000313" key="2">
    <source>
        <dbReference type="Proteomes" id="UP001642464"/>
    </source>
</evidence>
<proteinExistence type="predicted"/>